<gene>
    <name evidence="4" type="ORF">QNI29_17305</name>
</gene>
<protein>
    <submittedName>
        <fullName evidence="4">VWA domain-containing protein</fullName>
    </submittedName>
</protein>
<evidence type="ECO:0000256" key="2">
    <source>
        <dbReference type="SAM" id="SignalP"/>
    </source>
</evidence>
<evidence type="ECO:0000259" key="3">
    <source>
        <dbReference type="PROSITE" id="PS50234"/>
    </source>
</evidence>
<feature type="region of interest" description="Disordered" evidence="1">
    <location>
        <begin position="20"/>
        <end position="48"/>
    </location>
</feature>
<dbReference type="InterPro" id="IPR036465">
    <property type="entry name" value="vWFA_dom_sf"/>
</dbReference>
<evidence type="ECO:0000313" key="4">
    <source>
        <dbReference type="EMBL" id="WIF97471.1"/>
    </source>
</evidence>
<dbReference type="Gene3D" id="3.40.50.410">
    <property type="entry name" value="von Willebrand factor, type A domain"/>
    <property type="match status" value="1"/>
</dbReference>
<accession>A0ABY8UXK1</accession>
<keyword evidence="5" id="KW-1185">Reference proteome</keyword>
<dbReference type="InterPro" id="IPR002035">
    <property type="entry name" value="VWF_A"/>
</dbReference>
<dbReference type="Pfam" id="PF00092">
    <property type="entry name" value="VWA"/>
    <property type="match status" value="1"/>
</dbReference>
<feature type="signal peptide" evidence="2">
    <location>
        <begin position="1"/>
        <end position="21"/>
    </location>
</feature>
<organism evidence="4 5">
    <name type="scientific">Pontibacillus chungwhensis</name>
    <dbReference type="NCBI Taxonomy" id="265426"/>
    <lineage>
        <taxon>Bacteria</taxon>
        <taxon>Bacillati</taxon>
        <taxon>Bacillota</taxon>
        <taxon>Bacilli</taxon>
        <taxon>Bacillales</taxon>
        <taxon>Bacillaceae</taxon>
        <taxon>Pontibacillus</taxon>
    </lineage>
</organism>
<sequence>MKILRSLACLCFLLTACQSDSSSTPEEQEQEQTTNTQAESSSNEAQTAEAISFEKDGEAFIHNEAGEMYKSYVPESESADQDDSEQATELAISDYIEEVQTKDTEEWTAEQWATSLLNGLRANYDQAFSPVQDFKVTYESLKLPDGRLLQDVTEEELNNRPDKVNVAMLIDSSGSMKKEINSEKKMTAAKEAVQSFASELPEDVQASLYVFGHKGSEKEQDKDVSCKSIESVYPLSTYNNDTFTDSMDSFSAKGWTPLAGAIQQATSDLKENSTDETKNFIYIVSDGKETCGGNPVEAAKGATNQGMDVEVHIIGFQVDTEANQQLKEVAEAGGGAYTSVDNPQQLDEEVMKSWKETISKTTWRFWSAGNHNNLNWDSVGMSTDLRNLYANFQSVKDQEFWRINNTLDRLLEKEIITFEQKGEIQDLLKKRKEAITEYTSAIYDEKDKEIFDEADRLKEMIDKITEDLDL</sequence>
<dbReference type="SUPFAM" id="SSF53300">
    <property type="entry name" value="vWA-like"/>
    <property type="match status" value="1"/>
</dbReference>
<dbReference type="PROSITE" id="PS51257">
    <property type="entry name" value="PROKAR_LIPOPROTEIN"/>
    <property type="match status" value="1"/>
</dbReference>
<name>A0ABY8UXK1_9BACI</name>
<dbReference type="SMART" id="SM00327">
    <property type="entry name" value="VWA"/>
    <property type="match status" value="1"/>
</dbReference>
<evidence type="ECO:0000256" key="1">
    <source>
        <dbReference type="SAM" id="MobiDB-lite"/>
    </source>
</evidence>
<feature type="chain" id="PRO_5046448349" evidence="2">
    <location>
        <begin position="22"/>
        <end position="470"/>
    </location>
</feature>
<feature type="domain" description="VWFA" evidence="3">
    <location>
        <begin position="165"/>
        <end position="354"/>
    </location>
</feature>
<dbReference type="RefSeq" id="WP_231418941.1">
    <property type="nucleotide sequence ID" value="NZ_CP126446.1"/>
</dbReference>
<feature type="compositionally biased region" description="Low complexity" evidence="1">
    <location>
        <begin position="20"/>
        <end position="42"/>
    </location>
</feature>
<dbReference type="PROSITE" id="PS50234">
    <property type="entry name" value="VWFA"/>
    <property type="match status" value="1"/>
</dbReference>
<reference evidence="4 5" key="1">
    <citation type="submission" date="2023-05" db="EMBL/GenBank/DDBJ databases">
        <title>Comparative genomics reveals the evidence of polycyclic aromatic hydrocarbons degradation in moderately halophilic genus Pontibacillus.</title>
        <authorList>
            <person name="Yang H."/>
            <person name="Qian Z."/>
        </authorList>
    </citation>
    <scope>NUCLEOTIDE SEQUENCE [LARGE SCALE GENOMIC DNA]</scope>
    <source>
        <strain evidence="5">HN14</strain>
    </source>
</reference>
<dbReference type="EMBL" id="CP126446">
    <property type="protein sequence ID" value="WIF97471.1"/>
    <property type="molecule type" value="Genomic_DNA"/>
</dbReference>
<proteinExistence type="predicted"/>
<dbReference type="Proteomes" id="UP001236652">
    <property type="component" value="Chromosome"/>
</dbReference>
<evidence type="ECO:0000313" key="5">
    <source>
        <dbReference type="Proteomes" id="UP001236652"/>
    </source>
</evidence>
<keyword evidence="2" id="KW-0732">Signal</keyword>